<organism evidence="1 2">
    <name type="scientific">Armillaria gallica</name>
    <name type="common">Bulbous honey fungus</name>
    <name type="synonym">Armillaria bulbosa</name>
    <dbReference type="NCBI Taxonomy" id="47427"/>
    <lineage>
        <taxon>Eukaryota</taxon>
        <taxon>Fungi</taxon>
        <taxon>Dikarya</taxon>
        <taxon>Basidiomycota</taxon>
        <taxon>Agaricomycotina</taxon>
        <taxon>Agaricomycetes</taxon>
        <taxon>Agaricomycetidae</taxon>
        <taxon>Agaricales</taxon>
        <taxon>Marasmiineae</taxon>
        <taxon>Physalacriaceae</taxon>
        <taxon>Armillaria</taxon>
    </lineage>
</organism>
<dbReference type="STRING" id="47427.A0A2H3D4U1"/>
<proteinExistence type="predicted"/>
<sequence>MQDDPGSRALHVPILATFAEQLLRFIGPYKKAEIDFLKISSSSLRGLLQTDEDVFDLVLNAAREVLDQQSTHQSVRNLFRLRPIRLPQPTYEYLKFFVSEAARGDGEGTYADGVLFSCQ</sequence>
<evidence type="ECO:0000313" key="2">
    <source>
        <dbReference type="Proteomes" id="UP000217790"/>
    </source>
</evidence>
<evidence type="ECO:0000313" key="1">
    <source>
        <dbReference type="EMBL" id="PBK86422.1"/>
    </source>
</evidence>
<name>A0A2H3D4U1_ARMGA</name>
<dbReference type="OrthoDB" id="10567592at2759"/>
<gene>
    <name evidence="1" type="ORF">ARMGADRAFT_1169151</name>
</gene>
<dbReference type="InParanoid" id="A0A2H3D4U1"/>
<dbReference type="EMBL" id="KZ293684">
    <property type="protein sequence ID" value="PBK86422.1"/>
    <property type="molecule type" value="Genomic_DNA"/>
</dbReference>
<reference evidence="2" key="1">
    <citation type="journal article" date="2017" name="Nat. Ecol. Evol.">
        <title>Genome expansion and lineage-specific genetic innovations in the forest pathogenic fungi Armillaria.</title>
        <authorList>
            <person name="Sipos G."/>
            <person name="Prasanna A.N."/>
            <person name="Walter M.C."/>
            <person name="O'Connor E."/>
            <person name="Balint B."/>
            <person name="Krizsan K."/>
            <person name="Kiss B."/>
            <person name="Hess J."/>
            <person name="Varga T."/>
            <person name="Slot J."/>
            <person name="Riley R."/>
            <person name="Boka B."/>
            <person name="Rigling D."/>
            <person name="Barry K."/>
            <person name="Lee J."/>
            <person name="Mihaltcheva S."/>
            <person name="LaButti K."/>
            <person name="Lipzen A."/>
            <person name="Waldron R."/>
            <person name="Moloney N.M."/>
            <person name="Sperisen C."/>
            <person name="Kredics L."/>
            <person name="Vagvoelgyi C."/>
            <person name="Patrignani A."/>
            <person name="Fitzpatrick D."/>
            <person name="Nagy I."/>
            <person name="Doyle S."/>
            <person name="Anderson J.B."/>
            <person name="Grigoriev I.V."/>
            <person name="Gueldener U."/>
            <person name="Muensterkoetter M."/>
            <person name="Nagy L.G."/>
        </authorList>
    </citation>
    <scope>NUCLEOTIDE SEQUENCE [LARGE SCALE GENOMIC DNA]</scope>
    <source>
        <strain evidence="2">Ar21-2</strain>
    </source>
</reference>
<keyword evidence="2" id="KW-1185">Reference proteome</keyword>
<dbReference type="Proteomes" id="UP000217790">
    <property type="component" value="Unassembled WGS sequence"/>
</dbReference>
<accession>A0A2H3D4U1</accession>
<dbReference type="AlphaFoldDB" id="A0A2H3D4U1"/>
<protein>
    <submittedName>
        <fullName evidence="1">Uncharacterized protein</fullName>
    </submittedName>
</protein>